<gene>
    <name evidence="1" type="ORF">HII30_15405</name>
</gene>
<dbReference type="GO" id="GO:0032259">
    <property type="term" value="P:methylation"/>
    <property type="evidence" value="ECO:0007669"/>
    <property type="project" value="UniProtKB-KW"/>
</dbReference>
<accession>A0A848MAF7</accession>
<evidence type="ECO:0000313" key="2">
    <source>
        <dbReference type="Proteomes" id="UP000565468"/>
    </source>
</evidence>
<proteinExistence type="predicted"/>
<protein>
    <submittedName>
        <fullName evidence="1">SAM-dependent methyltransferase</fullName>
    </submittedName>
</protein>
<reference evidence="1 2" key="1">
    <citation type="submission" date="2020-04" db="EMBL/GenBank/DDBJ databases">
        <title>Paenibacillus algicola sp. nov., a novel marine bacterium producing alginate lyase.</title>
        <authorList>
            <person name="Huang H."/>
        </authorList>
    </citation>
    <scope>NUCLEOTIDE SEQUENCE [LARGE SCALE GENOMIC DNA]</scope>
    <source>
        <strain evidence="1 2">L7-75</strain>
    </source>
</reference>
<evidence type="ECO:0000313" key="1">
    <source>
        <dbReference type="EMBL" id="NMO97150.1"/>
    </source>
</evidence>
<keyword evidence="2" id="KW-1185">Reference proteome</keyword>
<sequence length="244" mass="27890">MTAANGLRTRGRGRTSKPKQELERIIFIGRTFEEYMQMFDLQHEDLEGKSILDCPSGACSFTAVGGQQGLDIMSCDIAYDHAPDDLETKGLAGIAHALDTMEDAKDLFLWDFYGDVQGLGKHRYSALEHCIRDMKNRPERYVPAVLPSLPFQDKRFDLIVSAHFLFMYGDRLDLDFHRKTVNELIRVASHEVRIFPLVDLTGTRCEYVDMLKSELSAAGLQVEERVVPYEFLRHANSMLVIRKR</sequence>
<keyword evidence="1" id="KW-0489">Methyltransferase</keyword>
<keyword evidence="1" id="KW-0808">Transferase</keyword>
<name>A0A848MAF7_PAELE</name>
<organism evidence="1 2">
    <name type="scientific">Paenibacillus lemnae</name>
    <dbReference type="NCBI Taxonomy" id="1330551"/>
    <lineage>
        <taxon>Bacteria</taxon>
        <taxon>Bacillati</taxon>
        <taxon>Bacillota</taxon>
        <taxon>Bacilli</taxon>
        <taxon>Bacillales</taxon>
        <taxon>Paenibacillaceae</taxon>
        <taxon>Paenibacillus</taxon>
    </lineage>
</organism>
<comment type="caution">
    <text evidence="1">The sequence shown here is derived from an EMBL/GenBank/DDBJ whole genome shotgun (WGS) entry which is preliminary data.</text>
</comment>
<dbReference type="GO" id="GO:0008168">
    <property type="term" value="F:methyltransferase activity"/>
    <property type="evidence" value="ECO:0007669"/>
    <property type="project" value="UniProtKB-KW"/>
</dbReference>
<dbReference type="Proteomes" id="UP000565468">
    <property type="component" value="Unassembled WGS sequence"/>
</dbReference>
<dbReference type="EMBL" id="JABBPN010000015">
    <property type="protein sequence ID" value="NMO97150.1"/>
    <property type="molecule type" value="Genomic_DNA"/>
</dbReference>
<dbReference type="AlphaFoldDB" id="A0A848MAF7"/>